<evidence type="ECO:0000256" key="3">
    <source>
        <dbReference type="ARBA" id="ARBA00022475"/>
    </source>
</evidence>
<feature type="transmembrane region" description="Helical" evidence="9">
    <location>
        <begin position="48"/>
        <end position="67"/>
    </location>
</feature>
<organism evidence="11 12">
    <name type="scientific">Rhynocoris fuscipes</name>
    <dbReference type="NCBI Taxonomy" id="488301"/>
    <lineage>
        <taxon>Eukaryota</taxon>
        <taxon>Metazoa</taxon>
        <taxon>Ecdysozoa</taxon>
        <taxon>Arthropoda</taxon>
        <taxon>Hexapoda</taxon>
        <taxon>Insecta</taxon>
        <taxon>Pterygota</taxon>
        <taxon>Neoptera</taxon>
        <taxon>Paraneoptera</taxon>
        <taxon>Hemiptera</taxon>
        <taxon>Heteroptera</taxon>
        <taxon>Panheteroptera</taxon>
        <taxon>Cimicomorpha</taxon>
        <taxon>Reduviidae</taxon>
        <taxon>Harpactorinae</taxon>
        <taxon>Harpactorini</taxon>
        <taxon>Rhynocoris</taxon>
    </lineage>
</organism>
<keyword evidence="8" id="KW-0325">Glycoprotein</keyword>
<feature type="domain" description="Ionotropic glutamate receptor C-terminal" evidence="10">
    <location>
        <begin position="48"/>
        <end position="320"/>
    </location>
</feature>
<keyword evidence="5 9" id="KW-1133">Transmembrane helix</keyword>
<evidence type="ECO:0000313" key="12">
    <source>
        <dbReference type="Proteomes" id="UP001461498"/>
    </source>
</evidence>
<dbReference type="PANTHER" id="PTHR42643:SF40">
    <property type="entry name" value="IONOTROPIC RECEPTOR 41A-RELATED"/>
    <property type="match status" value="1"/>
</dbReference>
<dbReference type="InterPro" id="IPR001320">
    <property type="entry name" value="Iontro_rcpt_C"/>
</dbReference>
<evidence type="ECO:0000259" key="10">
    <source>
        <dbReference type="Pfam" id="PF00060"/>
    </source>
</evidence>
<evidence type="ECO:0000313" key="11">
    <source>
        <dbReference type="EMBL" id="KAK9512062.1"/>
    </source>
</evidence>
<accession>A0AAW1DN78</accession>
<reference evidence="11 12" key="1">
    <citation type="submission" date="2022-12" db="EMBL/GenBank/DDBJ databases">
        <title>Chromosome-level genome assembly of true bugs.</title>
        <authorList>
            <person name="Ma L."/>
            <person name="Li H."/>
        </authorList>
    </citation>
    <scope>NUCLEOTIDE SEQUENCE [LARGE SCALE GENOMIC DNA]</scope>
    <source>
        <strain evidence="11">Lab_2022b</strain>
    </source>
</reference>
<dbReference type="Pfam" id="PF00060">
    <property type="entry name" value="Lig_chan"/>
    <property type="match status" value="1"/>
</dbReference>
<dbReference type="Gene3D" id="1.10.287.70">
    <property type="match status" value="1"/>
</dbReference>
<evidence type="ECO:0000256" key="8">
    <source>
        <dbReference type="ARBA" id="ARBA00023180"/>
    </source>
</evidence>
<keyword evidence="7" id="KW-0675">Receptor</keyword>
<evidence type="ECO:0000256" key="4">
    <source>
        <dbReference type="ARBA" id="ARBA00022692"/>
    </source>
</evidence>
<protein>
    <recommendedName>
        <fullName evidence="10">Ionotropic glutamate receptor C-terminal domain-containing protein</fullName>
    </recommendedName>
</protein>
<dbReference type="Proteomes" id="UP001461498">
    <property type="component" value="Unassembled WGS sequence"/>
</dbReference>
<feature type="transmembrane region" description="Helical" evidence="9">
    <location>
        <begin position="312"/>
        <end position="330"/>
    </location>
</feature>
<dbReference type="InterPro" id="IPR052192">
    <property type="entry name" value="Insect_Ionotropic_Sensory_Rcpt"/>
</dbReference>
<evidence type="ECO:0000256" key="9">
    <source>
        <dbReference type="SAM" id="Phobius"/>
    </source>
</evidence>
<sequence>MGAIYLWYDEYIYLDFTHPYLNSIITVLVPKPHQLPEWMIPVNTFRPSIWIAVIISLAVIVISLYFVNKYTDIIVPKELKVKSFSSWSGVTLQAIGMALLQPPGTRLPFGSPLRRFFTLSEVFFLLFTTIYSAALASILTVPAYYPAIDDGRQLYESGIHWVSSHDAWVYSIRNASEPYLRGLVDRFEAHDTETLKKLAKKDGYAFPIEIMTGGHVTQQEHLSEEMISGLHVMKHELYGSPSVMILRKGSPYTEYFTSLIHRCIDGGLLLYWESYVTVKYLSTRLQTALQLSKSSAHELTEPVKLKLDHVQGAFIVLFLGTIIALIVFIIEKYSNKLNKNHRLSRQQFLN</sequence>
<keyword evidence="6 9" id="KW-0472">Membrane</keyword>
<dbReference type="GO" id="GO:0015276">
    <property type="term" value="F:ligand-gated monoatomic ion channel activity"/>
    <property type="evidence" value="ECO:0007669"/>
    <property type="project" value="InterPro"/>
</dbReference>
<keyword evidence="3" id="KW-1003">Cell membrane</keyword>
<dbReference type="AlphaFoldDB" id="A0AAW1DN78"/>
<proteinExistence type="inferred from homology"/>
<evidence type="ECO:0000256" key="5">
    <source>
        <dbReference type="ARBA" id="ARBA00022989"/>
    </source>
</evidence>
<evidence type="ECO:0000256" key="2">
    <source>
        <dbReference type="ARBA" id="ARBA00008685"/>
    </source>
</evidence>
<dbReference type="GO" id="GO:0050906">
    <property type="term" value="P:detection of stimulus involved in sensory perception"/>
    <property type="evidence" value="ECO:0007669"/>
    <property type="project" value="UniProtKB-ARBA"/>
</dbReference>
<dbReference type="EMBL" id="JAPXFL010000001">
    <property type="protein sequence ID" value="KAK9512062.1"/>
    <property type="molecule type" value="Genomic_DNA"/>
</dbReference>
<dbReference type="SUPFAM" id="SSF53850">
    <property type="entry name" value="Periplasmic binding protein-like II"/>
    <property type="match status" value="1"/>
</dbReference>
<dbReference type="PANTHER" id="PTHR42643">
    <property type="entry name" value="IONOTROPIC RECEPTOR 20A-RELATED"/>
    <property type="match status" value="1"/>
</dbReference>
<name>A0AAW1DN78_9HEMI</name>
<evidence type="ECO:0000256" key="1">
    <source>
        <dbReference type="ARBA" id="ARBA00004651"/>
    </source>
</evidence>
<gene>
    <name evidence="11" type="ORF">O3M35_000571</name>
</gene>
<keyword evidence="12" id="KW-1185">Reference proteome</keyword>
<feature type="transmembrane region" description="Helical" evidence="9">
    <location>
        <begin position="122"/>
        <end position="145"/>
    </location>
</feature>
<keyword evidence="4 9" id="KW-0812">Transmembrane</keyword>
<comment type="subcellular location">
    <subcellularLocation>
        <location evidence="1">Cell membrane</location>
        <topology evidence="1">Multi-pass membrane protein</topology>
    </subcellularLocation>
</comment>
<evidence type="ECO:0000256" key="6">
    <source>
        <dbReference type="ARBA" id="ARBA00023136"/>
    </source>
</evidence>
<comment type="similarity">
    <text evidence="2">Belongs to the glutamate-gated ion channel (TC 1.A.10.1) family.</text>
</comment>
<evidence type="ECO:0000256" key="7">
    <source>
        <dbReference type="ARBA" id="ARBA00023170"/>
    </source>
</evidence>
<comment type="caution">
    <text evidence="11">The sequence shown here is derived from an EMBL/GenBank/DDBJ whole genome shotgun (WGS) entry which is preliminary data.</text>
</comment>
<dbReference type="GO" id="GO:0005886">
    <property type="term" value="C:plasma membrane"/>
    <property type="evidence" value="ECO:0007669"/>
    <property type="project" value="UniProtKB-SubCell"/>
</dbReference>